<gene>
    <name evidence="4" type="ORF">ASZ90_020143</name>
</gene>
<dbReference type="PROSITE" id="PS00060">
    <property type="entry name" value="ADH_IRON_2"/>
    <property type="match status" value="1"/>
</dbReference>
<dbReference type="AlphaFoldDB" id="A0A0W8E1E6"/>
<evidence type="ECO:0000259" key="2">
    <source>
        <dbReference type="Pfam" id="PF00465"/>
    </source>
</evidence>
<dbReference type="InterPro" id="IPR044731">
    <property type="entry name" value="BDH-like"/>
</dbReference>
<evidence type="ECO:0000259" key="3">
    <source>
        <dbReference type="Pfam" id="PF25137"/>
    </source>
</evidence>
<evidence type="ECO:0000313" key="4">
    <source>
        <dbReference type="EMBL" id="KUG02511.1"/>
    </source>
</evidence>
<dbReference type="GO" id="GO:0008106">
    <property type="term" value="F:alcohol dehydrogenase (NADP+) activity"/>
    <property type="evidence" value="ECO:0007669"/>
    <property type="project" value="TreeGrafter"/>
</dbReference>
<dbReference type="PANTHER" id="PTHR43633:SF1">
    <property type="entry name" value="ALCOHOL DEHYDROGENASE YQHD"/>
    <property type="match status" value="1"/>
</dbReference>
<dbReference type="SUPFAM" id="SSF56796">
    <property type="entry name" value="Dehydroquinate synthase-like"/>
    <property type="match status" value="1"/>
</dbReference>
<dbReference type="InterPro" id="IPR001670">
    <property type="entry name" value="ADH_Fe/GldA"/>
</dbReference>
<reference evidence="4" key="1">
    <citation type="journal article" date="2015" name="Proc. Natl. Acad. Sci. U.S.A.">
        <title>Networks of energetic and metabolic interactions define dynamics in microbial communities.</title>
        <authorList>
            <person name="Embree M."/>
            <person name="Liu J.K."/>
            <person name="Al-Bassam M.M."/>
            <person name="Zengler K."/>
        </authorList>
    </citation>
    <scope>NUCLEOTIDE SEQUENCE</scope>
</reference>
<proteinExistence type="predicted"/>
<dbReference type="PANTHER" id="PTHR43633">
    <property type="entry name" value="ALCOHOL DEHYDROGENASE YQHD"/>
    <property type="match status" value="1"/>
</dbReference>
<dbReference type="GO" id="GO:1990002">
    <property type="term" value="F:methylglyoxal reductase (NADPH) (acetol producing) activity"/>
    <property type="evidence" value="ECO:0007669"/>
    <property type="project" value="TreeGrafter"/>
</dbReference>
<organism evidence="4">
    <name type="scientific">hydrocarbon metagenome</name>
    <dbReference type="NCBI Taxonomy" id="938273"/>
    <lineage>
        <taxon>unclassified sequences</taxon>
        <taxon>metagenomes</taxon>
        <taxon>ecological metagenomes</taxon>
    </lineage>
</organism>
<dbReference type="InterPro" id="IPR056798">
    <property type="entry name" value="ADH_Fe_C"/>
</dbReference>
<dbReference type="GO" id="GO:1990362">
    <property type="term" value="F:butanol dehydrogenase (NAD+) activity"/>
    <property type="evidence" value="ECO:0007669"/>
    <property type="project" value="InterPro"/>
</dbReference>
<dbReference type="EMBL" id="LNQE01001918">
    <property type="protein sequence ID" value="KUG02511.1"/>
    <property type="molecule type" value="Genomic_DNA"/>
</dbReference>
<dbReference type="Pfam" id="PF25137">
    <property type="entry name" value="ADH_Fe_C"/>
    <property type="match status" value="1"/>
</dbReference>
<dbReference type="GO" id="GO:0005829">
    <property type="term" value="C:cytosol"/>
    <property type="evidence" value="ECO:0007669"/>
    <property type="project" value="TreeGrafter"/>
</dbReference>
<dbReference type="Gene3D" id="1.20.1090.10">
    <property type="entry name" value="Dehydroquinate synthase-like - alpha domain"/>
    <property type="match status" value="1"/>
</dbReference>
<feature type="domain" description="Alcohol dehydrogenase iron-type/glycerol dehydrogenase GldA" evidence="2">
    <location>
        <begin position="9"/>
        <end position="178"/>
    </location>
</feature>
<name>A0A0W8E1E6_9ZZZZ</name>
<feature type="domain" description="Fe-containing alcohol dehydrogenase-like C-terminal" evidence="3">
    <location>
        <begin position="189"/>
        <end position="386"/>
    </location>
</feature>
<evidence type="ECO:0000256" key="1">
    <source>
        <dbReference type="ARBA" id="ARBA00023002"/>
    </source>
</evidence>
<dbReference type="Pfam" id="PF00465">
    <property type="entry name" value="Fe-ADH"/>
    <property type="match status" value="1"/>
</dbReference>
<dbReference type="InterPro" id="IPR018211">
    <property type="entry name" value="ADH_Fe_CS"/>
</dbReference>
<comment type="caution">
    <text evidence="4">The sequence shown here is derived from an EMBL/GenBank/DDBJ whole genome shotgun (WGS) entry which is preliminary data.</text>
</comment>
<sequence>MNNFTYYNPTKIIFGKDTIKNIGKELRENGIRKVILVCGRQSIFSTGVYDRVSASLIGWHVDFVRFSGVQANPILSKVQEGIKLARQEEVDAVLAVGGGSVFDSAKVISAGVKYDGDVWDLFTGQAKIKNALPIFGVLTLSATGSEMNGNAVITKTDENKKWGIGSRHLYPRVSIIDPEFQASLSTRDTVNGAVDILSHVFELYFDGSKNVELMQEYSEAIIRTVMKNVRILITDSADYEARAQIAWAATLALNNSNGTGRRGGDWASHDIEHSVSAFYNVAHGAGLAVVTPAWMRYVYQEDLLTFARFAEKIFGIAGGTEEEKALLAIEHLLKFFIEIGAPVTLKELGVQYEDLEKMAENAVQQRPLGRLKKLQKEDVLAIYQLAWDTGSGELPV</sequence>
<protein>
    <submittedName>
        <fullName evidence="4">Nadh-dependent butanol dehydrogenase a</fullName>
    </submittedName>
</protein>
<dbReference type="FunFam" id="3.40.50.1970:FF:000003">
    <property type="entry name" value="Alcohol dehydrogenase, iron-containing"/>
    <property type="match status" value="1"/>
</dbReference>
<dbReference type="GO" id="GO:0046872">
    <property type="term" value="F:metal ion binding"/>
    <property type="evidence" value="ECO:0007669"/>
    <property type="project" value="InterPro"/>
</dbReference>
<dbReference type="Gene3D" id="3.40.50.1970">
    <property type="match status" value="1"/>
</dbReference>
<dbReference type="CDD" id="cd08187">
    <property type="entry name" value="BDH"/>
    <property type="match status" value="1"/>
</dbReference>
<keyword evidence="1" id="KW-0560">Oxidoreductase</keyword>
<accession>A0A0W8E1E6</accession>